<dbReference type="Proteomes" id="UP000249910">
    <property type="component" value="Chromosome"/>
</dbReference>
<dbReference type="SUPFAM" id="SSF47336">
    <property type="entry name" value="ACP-like"/>
    <property type="match status" value="1"/>
</dbReference>
<dbReference type="EMBL" id="CP022132">
    <property type="protein sequence ID" value="ASG68886.1"/>
    <property type="molecule type" value="Genomic_DNA"/>
</dbReference>
<dbReference type="InterPro" id="IPR036736">
    <property type="entry name" value="ACP-like_sf"/>
</dbReference>
<sequence length="82" mass="9187">MEEEIKKMIIEVLNLEDITPDEIDANEALFDGGLGLDSIDGLEIGVYLKKCYNISLDVADENIKKHFRSVASLAKFVEKNKS</sequence>
<gene>
    <name evidence="2" type="ORF">CDV26_11315</name>
</gene>
<dbReference type="PROSITE" id="PS50075">
    <property type="entry name" value="CARRIER"/>
    <property type="match status" value="1"/>
</dbReference>
<evidence type="ECO:0000313" key="3">
    <source>
        <dbReference type="Proteomes" id="UP000249910"/>
    </source>
</evidence>
<proteinExistence type="predicted"/>
<keyword evidence="3" id="KW-1185">Reference proteome</keyword>
<name>A0ABM6M1N0_9GAMM</name>
<dbReference type="RefSeq" id="WP_088773345.1">
    <property type="nucleotide sequence ID" value="NZ_AP023082.1"/>
</dbReference>
<organism evidence="2 3">
    <name type="scientific">Francisella halioticida</name>
    <dbReference type="NCBI Taxonomy" id="549298"/>
    <lineage>
        <taxon>Bacteria</taxon>
        <taxon>Pseudomonadati</taxon>
        <taxon>Pseudomonadota</taxon>
        <taxon>Gammaproteobacteria</taxon>
        <taxon>Thiotrichales</taxon>
        <taxon>Francisellaceae</taxon>
        <taxon>Francisella</taxon>
    </lineage>
</organism>
<evidence type="ECO:0000313" key="2">
    <source>
        <dbReference type="EMBL" id="ASG68886.1"/>
    </source>
</evidence>
<feature type="domain" description="Carrier" evidence="1">
    <location>
        <begin position="1"/>
        <end position="81"/>
    </location>
</feature>
<dbReference type="NCBIfam" id="NF006617">
    <property type="entry name" value="PRK09184.1"/>
    <property type="match status" value="1"/>
</dbReference>
<dbReference type="Pfam" id="PF00550">
    <property type="entry name" value="PP-binding"/>
    <property type="match status" value="1"/>
</dbReference>
<evidence type="ECO:0000259" key="1">
    <source>
        <dbReference type="PROSITE" id="PS50075"/>
    </source>
</evidence>
<protein>
    <submittedName>
        <fullName evidence="2">Acyl carrier protein</fullName>
    </submittedName>
</protein>
<accession>A0ABM6M1N0</accession>
<reference evidence="2 3" key="1">
    <citation type="submission" date="2017-06" db="EMBL/GenBank/DDBJ databases">
        <title>Complete genome of Francisella halioticida.</title>
        <authorList>
            <person name="Sjodin A."/>
        </authorList>
    </citation>
    <scope>NUCLEOTIDE SEQUENCE [LARGE SCALE GENOMIC DNA]</scope>
    <source>
        <strain evidence="2 3">DSM 23729</strain>
    </source>
</reference>
<dbReference type="InterPro" id="IPR009081">
    <property type="entry name" value="PP-bd_ACP"/>
</dbReference>
<dbReference type="Gene3D" id="1.10.1200.10">
    <property type="entry name" value="ACP-like"/>
    <property type="match status" value="1"/>
</dbReference>